<protein>
    <submittedName>
        <fullName evidence="2">Uncharacterized protein</fullName>
    </submittedName>
</protein>
<organism evidence="2 3">
    <name type="scientific">Heyndrickxia coagulans</name>
    <name type="common">Weizmannia coagulans</name>
    <dbReference type="NCBI Taxonomy" id="1398"/>
    <lineage>
        <taxon>Bacteria</taxon>
        <taxon>Bacillati</taxon>
        <taxon>Bacillota</taxon>
        <taxon>Bacilli</taxon>
        <taxon>Bacillales</taxon>
        <taxon>Bacillaceae</taxon>
        <taxon>Heyndrickxia</taxon>
    </lineage>
</organism>
<dbReference type="PATRIC" id="fig|1398.25.peg.2861"/>
<evidence type="ECO:0000313" key="3">
    <source>
        <dbReference type="Proteomes" id="UP000075304"/>
    </source>
</evidence>
<reference evidence="2 3" key="1">
    <citation type="submission" date="2016-01" db="EMBL/GenBank/DDBJ databases">
        <title>Genome Sequences of Twelve Sporeforming Bacillus Species Isolated from Foods.</title>
        <authorList>
            <person name="Berendsen E.M."/>
            <person name="Wells-Bennik M.H."/>
            <person name="Krawcyk A.O."/>
            <person name="De Jong A."/>
            <person name="Holsappel S."/>
            <person name="Eijlander R.T."/>
            <person name="Kuipers O.P."/>
        </authorList>
    </citation>
    <scope>NUCLEOTIDE SEQUENCE [LARGE SCALE GENOMIC DNA]</scope>
    <source>
        <strain evidence="2 3">B4099</strain>
    </source>
</reference>
<feature type="compositionally biased region" description="Low complexity" evidence="1">
    <location>
        <begin position="1"/>
        <end position="12"/>
    </location>
</feature>
<name>A0A150KEL6_HEYCO</name>
<feature type="region of interest" description="Disordered" evidence="1">
    <location>
        <begin position="1"/>
        <end position="21"/>
    </location>
</feature>
<dbReference type="Proteomes" id="UP000075304">
    <property type="component" value="Unassembled WGS sequence"/>
</dbReference>
<sequence length="38" mass="4229">MPQKMAAFATTPGPGGTGFPENLLQQRFRFYSTDLNTH</sequence>
<dbReference type="AlphaFoldDB" id="A0A150KEL6"/>
<evidence type="ECO:0000256" key="1">
    <source>
        <dbReference type="SAM" id="MobiDB-lite"/>
    </source>
</evidence>
<proteinExistence type="predicted"/>
<dbReference type="EMBL" id="LQYI01000046">
    <property type="protein sequence ID" value="KYC69649.1"/>
    <property type="molecule type" value="Genomic_DNA"/>
</dbReference>
<accession>A0A150KEL6</accession>
<comment type="caution">
    <text evidence="2">The sequence shown here is derived from an EMBL/GenBank/DDBJ whole genome shotgun (WGS) entry which is preliminary data.</text>
</comment>
<gene>
    <name evidence="2" type="ORF">B4099_0278</name>
</gene>
<evidence type="ECO:0000313" key="2">
    <source>
        <dbReference type="EMBL" id="KYC69649.1"/>
    </source>
</evidence>